<dbReference type="Pfam" id="PF22749">
    <property type="entry name" value="Arb2"/>
    <property type="match status" value="1"/>
</dbReference>
<dbReference type="RefSeq" id="XP_013261300.1">
    <property type="nucleotide sequence ID" value="XM_013405846.1"/>
</dbReference>
<evidence type="ECO:0000313" key="3">
    <source>
        <dbReference type="Proteomes" id="UP000027920"/>
    </source>
</evidence>
<keyword evidence="3" id="KW-1185">Reference proteome</keyword>
<dbReference type="Proteomes" id="UP000027920">
    <property type="component" value="Unassembled WGS sequence"/>
</dbReference>
<dbReference type="AlphaFoldDB" id="A0A072PT68"/>
<evidence type="ECO:0000313" key="2">
    <source>
        <dbReference type="EMBL" id="KEF58710.1"/>
    </source>
</evidence>
<sequence length="390" mass="43498">MFRRLPQTLPADPSFPADLAQLGFFVNDNDQIRQIKNPAQKFQYKMNANERVNQAYKFASNLATRKIILDRLHALGLETVRLPLGAGPTDKHVPILVSKDIGSKDRVVVFLGERQMEPGVLSWRVIGDTGIRHGSMVDFVDAALNGPTATAEQKSPGIVIANPCQLLWFRGGARAVSDGEWMDMPRPNGVSEALRQDKEVNRVEHNRDYSQHVQYIFSHVLRELVSKDAKIDVIGLEYAAGAALEYLAGHWSDWAGRITGICLANAQYKMEDLVQGGAPPEFVAFVSKRCRAYSVSPSPLEAPVSGRERLGCNCYASGEHDYHENVVVKAWRSMLDWFNILYANPGHEEVEFIYIEEGEDEQGKMVWSKEEAEAAIAEQVNGDDEGNGQR</sequence>
<dbReference type="GO" id="GO:0031048">
    <property type="term" value="P:regulatory ncRNA-mediated heterochromatin formation"/>
    <property type="evidence" value="ECO:0007669"/>
    <property type="project" value="TreeGrafter"/>
</dbReference>
<dbReference type="HOGENOM" id="CLU_027515_0_0_1"/>
<comment type="caution">
    <text evidence="2">The sequence shown here is derived from an EMBL/GenBank/DDBJ whole genome shotgun (WGS) entry which is preliminary data.</text>
</comment>
<dbReference type="VEuPathDB" id="FungiDB:A1O9_06636"/>
<proteinExistence type="predicted"/>
<dbReference type="GO" id="GO:0005634">
    <property type="term" value="C:nucleus"/>
    <property type="evidence" value="ECO:0007669"/>
    <property type="project" value="TreeGrafter"/>
</dbReference>
<feature type="domain" description="Arb2" evidence="1">
    <location>
        <begin position="15"/>
        <end position="300"/>
    </location>
</feature>
<dbReference type="OrthoDB" id="421951at2759"/>
<organism evidence="2 3">
    <name type="scientific">Exophiala aquamarina CBS 119918</name>
    <dbReference type="NCBI Taxonomy" id="1182545"/>
    <lineage>
        <taxon>Eukaryota</taxon>
        <taxon>Fungi</taxon>
        <taxon>Dikarya</taxon>
        <taxon>Ascomycota</taxon>
        <taxon>Pezizomycotina</taxon>
        <taxon>Eurotiomycetes</taxon>
        <taxon>Chaetothyriomycetidae</taxon>
        <taxon>Chaetothyriales</taxon>
        <taxon>Herpotrichiellaceae</taxon>
        <taxon>Exophiala</taxon>
    </lineage>
</organism>
<reference evidence="2 3" key="1">
    <citation type="submission" date="2013-03" db="EMBL/GenBank/DDBJ databases">
        <title>The Genome Sequence of Exophiala aquamarina CBS 119918.</title>
        <authorList>
            <consortium name="The Broad Institute Genomics Platform"/>
            <person name="Cuomo C."/>
            <person name="de Hoog S."/>
            <person name="Gorbushina A."/>
            <person name="Walker B."/>
            <person name="Young S.K."/>
            <person name="Zeng Q."/>
            <person name="Gargeya S."/>
            <person name="Fitzgerald M."/>
            <person name="Haas B."/>
            <person name="Abouelleil A."/>
            <person name="Allen A.W."/>
            <person name="Alvarado L."/>
            <person name="Arachchi H.M."/>
            <person name="Berlin A.M."/>
            <person name="Chapman S.B."/>
            <person name="Gainer-Dewar J."/>
            <person name="Goldberg J."/>
            <person name="Griggs A."/>
            <person name="Gujja S."/>
            <person name="Hansen M."/>
            <person name="Howarth C."/>
            <person name="Imamovic A."/>
            <person name="Ireland A."/>
            <person name="Larimer J."/>
            <person name="McCowan C."/>
            <person name="Murphy C."/>
            <person name="Pearson M."/>
            <person name="Poon T.W."/>
            <person name="Priest M."/>
            <person name="Roberts A."/>
            <person name="Saif S."/>
            <person name="Shea T."/>
            <person name="Sisk P."/>
            <person name="Sykes S."/>
            <person name="Wortman J."/>
            <person name="Nusbaum C."/>
            <person name="Birren B."/>
        </authorList>
    </citation>
    <scope>NUCLEOTIDE SEQUENCE [LARGE SCALE GENOMIC DNA]</scope>
    <source>
        <strain evidence="2 3">CBS 119918</strain>
    </source>
</reference>
<dbReference type="PANTHER" id="PTHR21357">
    <property type="entry name" value="FAM172 FAMILY PROTEIN HOMOLOG CG10038"/>
    <property type="match status" value="1"/>
</dbReference>
<name>A0A072PT68_9EURO</name>
<dbReference type="PANTHER" id="PTHR21357:SF4">
    <property type="entry name" value="FAM172 FAMILY PROTEIN HOMOLOG CG10038"/>
    <property type="match status" value="1"/>
</dbReference>
<dbReference type="GeneID" id="25281553"/>
<dbReference type="InterPro" id="IPR053858">
    <property type="entry name" value="Arb2_dom"/>
</dbReference>
<dbReference type="STRING" id="1182545.A0A072PT68"/>
<protein>
    <recommendedName>
        <fullName evidence="1">Arb2 domain-containing protein</fullName>
    </recommendedName>
</protein>
<gene>
    <name evidence="2" type="ORF">A1O9_06636</name>
</gene>
<dbReference type="InterPro" id="IPR048263">
    <property type="entry name" value="Arb2"/>
</dbReference>
<dbReference type="EMBL" id="AMGV01000004">
    <property type="protein sequence ID" value="KEF58710.1"/>
    <property type="molecule type" value="Genomic_DNA"/>
</dbReference>
<evidence type="ECO:0000259" key="1">
    <source>
        <dbReference type="Pfam" id="PF22749"/>
    </source>
</evidence>
<dbReference type="GO" id="GO:0035197">
    <property type="term" value="F:siRNA binding"/>
    <property type="evidence" value="ECO:0007669"/>
    <property type="project" value="TreeGrafter"/>
</dbReference>
<accession>A0A072PT68</accession>